<gene>
    <name evidence="2" type="ORF">D9619_011730</name>
</gene>
<comment type="caution">
    <text evidence="2">The sequence shown here is derived from an EMBL/GenBank/DDBJ whole genome shotgun (WGS) entry which is preliminary data.</text>
</comment>
<evidence type="ECO:0000313" key="2">
    <source>
        <dbReference type="EMBL" id="KAF5328717.1"/>
    </source>
</evidence>
<feature type="compositionally biased region" description="Low complexity" evidence="1">
    <location>
        <begin position="9"/>
        <end position="23"/>
    </location>
</feature>
<reference evidence="2 3" key="1">
    <citation type="journal article" date="2020" name="ISME J.">
        <title>Uncovering the hidden diversity of litter-decomposition mechanisms in mushroom-forming fungi.</title>
        <authorList>
            <person name="Floudas D."/>
            <person name="Bentzer J."/>
            <person name="Ahren D."/>
            <person name="Johansson T."/>
            <person name="Persson P."/>
            <person name="Tunlid A."/>
        </authorList>
    </citation>
    <scope>NUCLEOTIDE SEQUENCE [LARGE SCALE GENOMIC DNA]</scope>
    <source>
        <strain evidence="2 3">CBS 101986</strain>
    </source>
</reference>
<evidence type="ECO:0000256" key="1">
    <source>
        <dbReference type="SAM" id="MobiDB-lite"/>
    </source>
</evidence>
<sequence length="88" mass="9621">MAQSKKTKPAAIKIKNSAAAAKQSLKKKKLQSNKSRNDAIREQLDRDASSILNIHGLPEPNLKPIINTNRPTDMSDSLTDVTTILQGL</sequence>
<feature type="region of interest" description="Disordered" evidence="1">
    <location>
        <begin position="1"/>
        <end position="38"/>
    </location>
</feature>
<keyword evidence="3" id="KW-1185">Reference proteome</keyword>
<accession>A0A8H5BUQ6</accession>
<dbReference type="Proteomes" id="UP000567179">
    <property type="component" value="Unassembled WGS sequence"/>
</dbReference>
<organism evidence="2 3">
    <name type="scientific">Psilocybe cf. subviscida</name>
    <dbReference type="NCBI Taxonomy" id="2480587"/>
    <lineage>
        <taxon>Eukaryota</taxon>
        <taxon>Fungi</taxon>
        <taxon>Dikarya</taxon>
        <taxon>Basidiomycota</taxon>
        <taxon>Agaricomycotina</taxon>
        <taxon>Agaricomycetes</taxon>
        <taxon>Agaricomycetidae</taxon>
        <taxon>Agaricales</taxon>
        <taxon>Agaricineae</taxon>
        <taxon>Strophariaceae</taxon>
        <taxon>Psilocybe</taxon>
    </lineage>
</organism>
<dbReference type="EMBL" id="JAACJJ010000003">
    <property type="protein sequence ID" value="KAF5328717.1"/>
    <property type="molecule type" value="Genomic_DNA"/>
</dbReference>
<name>A0A8H5BUQ6_9AGAR</name>
<evidence type="ECO:0000313" key="3">
    <source>
        <dbReference type="Proteomes" id="UP000567179"/>
    </source>
</evidence>
<proteinExistence type="predicted"/>
<protein>
    <submittedName>
        <fullName evidence="2">Uncharacterized protein</fullName>
    </submittedName>
</protein>
<dbReference type="AlphaFoldDB" id="A0A8H5BUQ6"/>